<dbReference type="AlphaFoldDB" id="A0A1Y2DHK6"/>
<dbReference type="OrthoDB" id="2820488at2759"/>
<proteinExistence type="predicted"/>
<reference evidence="2 3" key="1">
    <citation type="submission" date="2016-07" db="EMBL/GenBank/DDBJ databases">
        <title>Pervasive Adenine N6-methylation of Active Genes in Fungi.</title>
        <authorList>
            <consortium name="DOE Joint Genome Institute"/>
            <person name="Mondo S.J."/>
            <person name="Dannebaum R.O."/>
            <person name="Kuo R.C."/>
            <person name="Labutti K."/>
            <person name="Haridas S."/>
            <person name="Kuo A."/>
            <person name="Salamov A."/>
            <person name="Ahrendt S.R."/>
            <person name="Lipzen A."/>
            <person name="Sullivan W."/>
            <person name="Andreopoulos W.B."/>
            <person name="Clum A."/>
            <person name="Lindquist E."/>
            <person name="Daum C."/>
            <person name="Ramamoorthy G.K."/>
            <person name="Gryganskyi A."/>
            <person name="Culley D."/>
            <person name="Magnuson J.K."/>
            <person name="James T.Y."/>
            <person name="O'Malley M.A."/>
            <person name="Stajich J.E."/>
            <person name="Spatafora J.W."/>
            <person name="Visel A."/>
            <person name="Grigoriev I.V."/>
        </authorList>
    </citation>
    <scope>NUCLEOTIDE SEQUENCE [LARGE SCALE GENOMIC DNA]</scope>
    <source>
        <strain evidence="2 3">CBS 129021</strain>
    </source>
</reference>
<evidence type="ECO:0000313" key="3">
    <source>
        <dbReference type="Proteomes" id="UP000193689"/>
    </source>
</evidence>
<dbReference type="GeneID" id="63773935"/>
<dbReference type="RefSeq" id="XP_040711532.1">
    <property type="nucleotide sequence ID" value="XM_040857723.1"/>
</dbReference>
<dbReference type="Gene3D" id="3.10.450.50">
    <property type="match status" value="1"/>
</dbReference>
<name>A0A1Y2DHK6_9PEZI</name>
<dbReference type="InParanoid" id="A0A1Y2DHK6"/>
<evidence type="ECO:0000256" key="1">
    <source>
        <dbReference type="SAM" id="MobiDB-lite"/>
    </source>
</evidence>
<dbReference type="SUPFAM" id="SSF54427">
    <property type="entry name" value="NTF2-like"/>
    <property type="match status" value="1"/>
</dbReference>
<dbReference type="Proteomes" id="UP000193689">
    <property type="component" value="Unassembled WGS sequence"/>
</dbReference>
<gene>
    <name evidence="2" type="ORF">BCR38DRAFT_399678</name>
</gene>
<protein>
    <recommendedName>
        <fullName evidence="4">SnoaL-like domain-containing protein</fullName>
    </recommendedName>
</protein>
<organism evidence="2 3">
    <name type="scientific">Pseudomassariella vexata</name>
    <dbReference type="NCBI Taxonomy" id="1141098"/>
    <lineage>
        <taxon>Eukaryota</taxon>
        <taxon>Fungi</taxon>
        <taxon>Dikarya</taxon>
        <taxon>Ascomycota</taxon>
        <taxon>Pezizomycotina</taxon>
        <taxon>Sordariomycetes</taxon>
        <taxon>Xylariomycetidae</taxon>
        <taxon>Amphisphaeriales</taxon>
        <taxon>Pseudomassariaceae</taxon>
        <taxon>Pseudomassariella</taxon>
    </lineage>
</organism>
<dbReference type="EMBL" id="MCFJ01000015">
    <property type="protein sequence ID" value="ORY58720.1"/>
    <property type="molecule type" value="Genomic_DNA"/>
</dbReference>
<evidence type="ECO:0000313" key="2">
    <source>
        <dbReference type="EMBL" id="ORY58720.1"/>
    </source>
</evidence>
<evidence type="ECO:0008006" key="4">
    <source>
        <dbReference type="Google" id="ProtNLM"/>
    </source>
</evidence>
<feature type="region of interest" description="Disordered" evidence="1">
    <location>
        <begin position="1"/>
        <end position="40"/>
    </location>
</feature>
<sequence>MLLAPLGALAIPEPQGRKRPPPGKSTTPDRATVVKPPPCRALVPAPRSQLTERRFDDFARDLLVRKSLTDAFRYVSASYKNNNPSVGDGPGAAIDALAPAWPNIQFSNIHTAFRGNTGWLSYTASGQGQIVDRFKWKSGCIVEHWDQGESFPNCNSATCKEL</sequence>
<comment type="caution">
    <text evidence="2">The sequence shown here is derived from an EMBL/GenBank/DDBJ whole genome shotgun (WGS) entry which is preliminary data.</text>
</comment>
<dbReference type="InterPro" id="IPR032710">
    <property type="entry name" value="NTF2-like_dom_sf"/>
</dbReference>
<keyword evidence="3" id="KW-1185">Reference proteome</keyword>
<accession>A0A1Y2DHK6</accession>